<evidence type="ECO:0008006" key="3">
    <source>
        <dbReference type="Google" id="ProtNLM"/>
    </source>
</evidence>
<dbReference type="Proteomes" id="UP000094472">
    <property type="component" value="Unassembled WGS sequence"/>
</dbReference>
<reference evidence="1 2" key="1">
    <citation type="journal article" date="2016" name="Environ. Microbiol.">
        <title>New Methyloceanibacter diversity from North Sea sediments includes methanotroph containing solely the soluble methane monooxygenase.</title>
        <authorList>
            <person name="Vekeman B."/>
            <person name="Kerckhof F.M."/>
            <person name="Cremers G."/>
            <person name="de Vos P."/>
            <person name="Vandamme P."/>
            <person name="Boon N."/>
            <person name="Op den Camp H.J."/>
            <person name="Heylen K."/>
        </authorList>
    </citation>
    <scope>NUCLEOTIDE SEQUENCE [LARGE SCALE GENOMIC DNA]</scope>
    <source>
        <strain evidence="1 2">R-67175</strain>
    </source>
</reference>
<organism evidence="1 2">
    <name type="scientific">Methyloceanibacter superfactus</name>
    <dbReference type="NCBI Taxonomy" id="1774969"/>
    <lineage>
        <taxon>Bacteria</taxon>
        <taxon>Pseudomonadati</taxon>
        <taxon>Pseudomonadota</taxon>
        <taxon>Alphaproteobacteria</taxon>
        <taxon>Hyphomicrobiales</taxon>
        <taxon>Hyphomicrobiaceae</taxon>
        <taxon>Methyloceanibacter</taxon>
    </lineage>
</organism>
<sequence length="85" mass="9692">MYKAWMDLAFASAQLWREAQEVMMLRTMKIALGDAASHREAQRMVMEKGFALAEAMGTLAMGGSMHKVVGRYRSQVRANKRRLTR</sequence>
<dbReference type="STRING" id="1774969.AUC69_08390"/>
<dbReference type="AlphaFoldDB" id="A0A1E3W1F9"/>
<accession>A0A1E3W1F9</accession>
<name>A0A1E3W1F9_9HYPH</name>
<comment type="caution">
    <text evidence="1">The sequence shown here is derived from an EMBL/GenBank/DDBJ whole genome shotgun (WGS) entry which is preliminary data.</text>
</comment>
<dbReference type="OrthoDB" id="8455046at2"/>
<evidence type="ECO:0000313" key="1">
    <source>
        <dbReference type="EMBL" id="ODR99637.1"/>
    </source>
</evidence>
<keyword evidence="2" id="KW-1185">Reference proteome</keyword>
<evidence type="ECO:0000313" key="2">
    <source>
        <dbReference type="Proteomes" id="UP000094472"/>
    </source>
</evidence>
<protein>
    <recommendedName>
        <fullName evidence="3">Phasin domain-containing protein</fullName>
    </recommendedName>
</protein>
<proteinExistence type="predicted"/>
<dbReference type="EMBL" id="LPWF01000016">
    <property type="protein sequence ID" value="ODR99637.1"/>
    <property type="molecule type" value="Genomic_DNA"/>
</dbReference>
<gene>
    <name evidence="1" type="ORF">AUC69_08390</name>
</gene>